<feature type="non-terminal residue" evidence="2">
    <location>
        <position position="1"/>
    </location>
</feature>
<protein>
    <submittedName>
        <fullName evidence="2">Uncharacterized protein</fullName>
    </submittedName>
</protein>
<keyword evidence="1" id="KW-0472">Membrane</keyword>
<reference evidence="2" key="1">
    <citation type="submission" date="2014-12" db="EMBL/GenBank/DDBJ databases">
        <title>Insight into the proteome of Arion vulgaris.</title>
        <authorList>
            <person name="Aradska J."/>
            <person name="Bulat T."/>
            <person name="Smidak R."/>
            <person name="Sarate P."/>
            <person name="Gangsoo J."/>
            <person name="Sialana F."/>
            <person name="Bilban M."/>
            <person name="Lubec G."/>
        </authorList>
    </citation>
    <scope>NUCLEOTIDE SEQUENCE</scope>
    <source>
        <tissue evidence="2">Skin</tissue>
    </source>
</reference>
<evidence type="ECO:0000256" key="1">
    <source>
        <dbReference type="SAM" id="Phobius"/>
    </source>
</evidence>
<keyword evidence="1" id="KW-0812">Transmembrane</keyword>
<organism evidence="2">
    <name type="scientific">Arion vulgaris</name>
    <dbReference type="NCBI Taxonomy" id="1028688"/>
    <lineage>
        <taxon>Eukaryota</taxon>
        <taxon>Metazoa</taxon>
        <taxon>Spiralia</taxon>
        <taxon>Lophotrochozoa</taxon>
        <taxon>Mollusca</taxon>
        <taxon>Gastropoda</taxon>
        <taxon>Heterobranchia</taxon>
        <taxon>Euthyneura</taxon>
        <taxon>Panpulmonata</taxon>
        <taxon>Eupulmonata</taxon>
        <taxon>Stylommatophora</taxon>
        <taxon>Helicina</taxon>
        <taxon>Arionoidea</taxon>
        <taxon>Arionidae</taxon>
        <taxon>Arion</taxon>
    </lineage>
</organism>
<accession>A0A0B6ZQU2</accession>
<feature type="transmembrane region" description="Helical" evidence="1">
    <location>
        <begin position="22"/>
        <end position="41"/>
    </location>
</feature>
<dbReference type="EMBL" id="HACG01023902">
    <property type="protein sequence ID" value="CEK70767.1"/>
    <property type="molecule type" value="Transcribed_RNA"/>
</dbReference>
<gene>
    <name evidence="2" type="primary">ORF75562</name>
</gene>
<keyword evidence="1" id="KW-1133">Transmembrane helix</keyword>
<dbReference type="AlphaFoldDB" id="A0A0B6ZQU2"/>
<evidence type="ECO:0000313" key="2">
    <source>
        <dbReference type="EMBL" id="CEK70767.1"/>
    </source>
</evidence>
<sequence>SCISPASCHQKPSLCRYNPEHLYYAMMLFFSCPVLYLYSFVSSQPENTSITNVQAFTHHVT</sequence>
<proteinExistence type="predicted"/>
<name>A0A0B6ZQU2_9EUPU</name>